<evidence type="ECO:0008006" key="4">
    <source>
        <dbReference type="Google" id="ProtNLM"/>
    </source>
</evidence>
<evidence type="ECO:0000313" key="2">
    <source>
        <dbReference type="EMBL" id="CAB3781353.1"/>
    </source>
</evidence>
<keyword evidence="1" id="KW-0732">Signal</keyword>
<organism evidence="2 3">
    <name type="scientific">Pararobbsia alpina</name>
    <dbReference type="NCBI Taxonomy" id="621374"/>
    <lineage>
        <taxon>Bacteria</taxon>
        <taxon>Pseudomonadati</taxon>
        <taxon>Pseudomonadota</taxon>
        <taxon>Betaproteobacteria</taxon>
        <taxon>Burkholderiales</taxon>
        <taxon>Burkholderiaceae</taxon>
        <taxon>Pararobbsia</taxon>
    </lineage>
</organism>
<dbReference type="Proteomes" id="UP000494115">
    <property type="component" value="Unassembled WGS sequence"/>
</dbReference>
<feature type="chain" id="PRO_5028892836" description="DUF4148 domain-containing protein" evidence="1">
    <location>
        <begin position="23"/>
        <end position="91"/>
    </location>
</feature>
<name>A0A6S7B920_9BURK</name>
<dbReference type="EMBL" id="CADIKM010000004">
    <property type="protein sequence ID" value="CAB3781353.1"/>
    <property type="molecule type" value="Genomic_DNA"/>
</dbReference>
<dbReference type="RefSeq" id="WP_175103726.1">
    <property type="nucleotide sequence ID" value="NZ_CADIKM010000004.1"/>
</dbReference>
<keyword evidence="3" id="KW-1185">Reference proteome</keyword>
<dbReference type="Pfam" id="PF13663">
    <property type="entry name" value="DUF4148"/>
    <property type="match status" value="1"/>
</dbReference>
<reference evidence="2 3" key="1">
    <citation type="submission" date="2020-04" db="EMBL/GenBank/DDBJ databases">
        <authorList>
            <person name="De Canck E."/>
        </authorList>
    </citation>
    <scope>NUCLEOTIDE SEQUENCE [LARGE SCALE GENOMIC DNA]</scope>
    <source>
        <strain evidence="2 3">LMG 28138</strain>
    </source>
</reference>
<sequence>MKTIAITTVAVLISAFAGSAIADTDAPTGLTRAQVRMELVAAERAGVIPDTPTQYPLTADEIAENKAIYQLQFGKSSEPERWAAGTQASGN</sequence>
<dbReference type="AlphaFoldDB" id="A0A6S7B920"/>
<proteinExistence type="predicted"/>
<gene>
    <name evidence="2" type="ORF">LMG28138_01185</name>
</gene>
<protein>
    <recommendedName>
        <fullName evidence="4">DUF4148 domain-containing protein</fullName>
    </recommendedName>
</protein>
<feature type="signal peptide" evidence="1">
    <location>
        <begin position="1"/>
        <end position="22"/>
    </location>
</feature>
<accession>A0A6S7B920</accession>
<dbReference type="InterPro" id="IPR025421">
    <property type="entry name" value="DUF4148"/>
</dbReference>
<evidence type="ECO:0000256" key="1">
    <source>
        <dbReference type="SAM" id="SignalP"/>
    </source>
</evidence>
<evidence type="ECO:0000313" key="3">
    <source>
        <dbReference type="Proteomes" id="UP000494115"/>
    </source>
</evidence>